<protein>
    <submittedName>
        <fullName evidence="1">Uncharacterized protein</fullName>
    </submittedName>
</protein>
<sequence>MILHCFPSQEEYEGFEKSAKRKYKELEDVIFVDLKIIALYKQIISFAPYEGRDGTIEPIAYGRCALHIRGYYVMQYYNKLWDKAPRLDLEHAGISRVQYIVFCIYVKLYEYNIHIEICPDTIPKNSQKLSGINMYLLIQVLQIGS</sequence>
<accession>A0A397SNA2</accession>
<proteinExistence type="predicted"/>
<reference evidence="1 2" key="1">
    <citation type="submission" date="2018-06" db="EMBL/GenBank/DDBJ databases">
        <title>Comparative genomics reveals the genomic features of Rhizophagus irregularis, R. cerebriforme, R. diaphanum and Gigaspora rosea, and their symbiotic lifestyle signature.</title>
        <authorList>
            <person name="Morin E."/>
            <person name="San Clemente H."/>
            <person name="Chen E.C.H."/>
            <person name="De La Providencia I."/>
            <person name="Hainaut M."/>
            <person name="Kuo A."/>
            <person name="Kohler A."/>
            <person name="Murat C."/>
            <person name="Tang N."/>
            <person name="Roy S."/>
            <person name="Loubradou J."/>
            <person name="Henrissat B."/>
            <person name="Grigoriev I.V."/>
            <person name="Corradi N."/>
            <person name="Roux C."/>
            <person name="Martin F.M."/>
        </authorList>
    </citation>
    <scope>NUCLEOTIDE SEQUENCE [LARGE SCALE GENOMIC DNA]</scope>
    <source>
        <strain evidence="1 2">DAOM 227022</strain>
    </source>
</reference>
<evidence type="ECO:0000313" key="2">
    <source>
        <dbReference type="Proteomes" id="UP000265703"/>
    </source>
</evidence>
<comment type="caution">
    <text evidence="1">The sequence shown here is derived from an EMBL/GenBank/DDBJ whole genome shotgun (WGS) entry which is preliminary data.</text>
</comment>
<dbReference type="Proteomes" id="UP000265703">
    <property type="component" value="Unassembled WGS sequence"/>
</dbReference>
<organism evidence="1 2">
    <name type="scientific">Glomus cerebriforme</name>
    <dbReference type="NCBI Taxonomy" id="658196"/>
    <lineage>
        <taxon>Eukaryota</taxon>
        <taxon>Fungi</taxon>
        <taxon>Fungi incertae sedis</taxon>
        <taxon>Mucoromycota</taxon>
        <taxon>Glomeromycotina</taxon>
        <taxon>Glomeromycetes</taxon>
        <taxon>Glomerales</taxon>
        <taxon>Glomeraceae</taxon>
        <taxon>Glomus</taxon>
    </lineage>
</organism>
<dbReference type="EMBL" id="QKYT01000302">
    <property type="protein sequence ID" value="RIA87583.1"/>
    <property type="molecule type" value="Genomic_DNA"/>
</dbReference>
<gene>
    <name evidence="1" type="ORF">C1645_740008</name>
</gene>
<keyword evidence="2" id="KW-1185">Reference proteome</keyword>
<dbReference type="AlphaFoldDB" id="A0A397SNA2"/>
<name>A0A397SNA2_9GLOM</name>
<evidence type="ECO:0000313" key="1">
    <source>
        <dbReference type="EMBL" id="RIA87583.1"/>
    </source>
</evidence>